<accession>A0A8J2MBB9</accession>
<proteinExistence type="predicted"/>
<organism evidence="2 3">
    <name type="scientific">Allacma fusca</name>
    <dbReference type="NCBI Taxonomy" id="39272"/>
    <lineage>
        <taxon>Eukaryota</taxon>
        <taxon>Metazoa</taxon>
        <taxon>Ecdysozoa</taxon>
        <taxon>Arthropoda</taxon>
        <taxon>Hexapoda</taxon>
        <taxon>Collembola</taxon>
        <taxon>Symphypleona</taxon>
        <taxon>Sminthuridae</taxon>
        <taxon>Allacma</taxon>
    </lineage>
</organism>
<feature type="domain" description="Beta/gamma crystallin 'Greek key'" evidence="1">
    <location>
        <begin position="5"/>
        <end position="86"/>
    </location>
</feature>
<name>A0A8J2MBB9_9HEXA</name>
<dbReference type="Pfam" id="PF00030">
    <property type="entry name" value="Crystall"/>
    <property type="match status" value="1"/>
</dbReference>
<dbReference type="AlphaFoldDB" id="A0A8J2MBB9"/>
<gene>
    <name evidence="2" type="ORF">AFUS01_LOCUS45761</name>
</gene>
<evidence type="ECO:0000313" key="3">
    <source>
        <dbReference type="Proteomes" id="UP000708208"/>
    </source>
</evidence>
<comment type="caution">
    <text evidence="2">The sequence shown here is derived from an EMBL/GenBank/DDBJ whole genome shotgun (WGS) entry which is preliminary data.</text>
</comment>
<sequence>FTGVIRAYKSNNCEGEAFETSSKMGKFPFPDWNDSIFSASIEGVWVFYENTYFNSREDGLEEYMFSASTDCRAFQKVGGKISSFQYVGNQWDYKANSLTLFKRTNFQGGHDEQVCLEGSNNEIPLPEHQSLIITGTFPWMVFQHPNYRGAFFCLIPPESNDVAPYAISDLTSADIPYNFIRSAKLGCDEIEPPYDDVEDF</sequence>
<dbReference type="InterPro" id="IPR001064">
    <property type="entry name" value="Beta/gamma_crystallin"/>
</dbReference>
<keyword evidence="3" id="KW-1185">Reference proteome</keyword>
<feature type="non-terminal residue" evidence="2">
    <location>
        <position position="1"/>
    </location>
</feature>
<evidence type="ECO:0000259" key="1">
    <source>
        <dbReference type="Pfam" id="PF00030"/>
    </source>
</evidence>
<reference evidence="2" key="1">
    <citation type="submission" date="2021-06" db="EMBL/GenBank/DDBJ databases">
        <authorList>
            <person name="Hodson N. C."/>
            <person name="Mongue J. A."/>
            <person name="Jaron S. K."/>
        </authorList>
    </citation>
    <scope>NUCLEOTIDE SEQUENCE</scope>
</reference>
<evidence type="ECO:0000313" key="2">
    <source>
        <dbReference type="EMBL" id="CAG7836526.1"/>
    </source>
</evidence>
<protein>
    <recommendedName>
        <fullName evidence="1">Beta/gamma crystallin 'Greek key' domain-containing protein</fullName>
    </recommendedName>
</protein>
<dbReference type="Proteomes" id="UP000708208">
    <property type="component" value="Unassembled WGS sequence"/>
</dbReference>
<dbReference type="OrthoDB" id="6381640at2759"/>
<dbReference type="EMBL" id="CAJVCH010571068">
    <property type="protein sequence ID" value="CAG7836526.1"/>
    <property type="molecule type" value="Genomic_DNA"/>
</dbReference>